<evidence type="ECO:0000256" key="3">
    <source>
        <dbReference type="ARBA" id="ARBA00022692"/>
    </source>
</evidence>
<feature type="transmembrane region" description="Helical" evidence="6">
    <location>
        <begin position="370"/>
        <end position="390"/>
    </location>
</feature>
<reference evidence="7" key="1">
    <citation type="submission" date="2020-02" db="EMBL/GenBank/DDBJ databases">
        <authorList>
            <person name="Shen X.-R."/>
            <person name="Zhang Y.-X."/>
        </authorList>
    </citation>
    <scope>NUCLEOTIDE SEQUENCE</scope>
    <source>
        <strain evidence="7">SYP-B3998</strain>
    </source>
</reference>
<feature type="transmembrane region" description="Helical" evidence="6">
    <location>
        <begin position="306"/>
        <end position="328"/>
    </location>
</feature>
<gene>
    <name evidence="7" type="ORF">GK047_14180</name>
</gene>
<sequence length="442" mass="49843">MVKRSILINFGVKGISIFINFLLVRVTYDFLKDKETYGVWLTILSVLSYISLFDMGLGNGLRNKLAEKISLKQFDHGKMYVSTAYGVLGIIVGVLILIFLAANQFLHWNDIFNITSDKVKLDTPITIILVSYLFIFFFSLINSVSFANQDSSIPGIITLITNLLIVISIYVCHLMGSSSIFTLSIIFSEVTLLVLICANIYLFSYKYKDIVPKRTLVKRAVIGDILNVGVKFFLIQIMSMVIFMSSSMVILQSLGANYVTEYQIVYKYFSVFIIASSLIMTPLWSAYTDAYVRKDFVWIRNTIRKLVKLMIPLTICIFGSIFFADFVIKIWMGESFNISLSLYLLMAVYTMIYIWISIFAYLLNGTNKPNIQLITLLIGGIINIPISLYFAKTLGLGNSGIVLGSICALSLFALAGPIQVYYEFYNKKRTQEGPITSLEGAE</sequence>
<evidence type="ECO:0000256" key="2">
    <source>
        <dbReference type="ARBA" id="ARBA00022475"/>
    </source>
</evidence>
<dbReference type="PANTHER" id="PTHR30250:SF11">
    <property type="entry name" value="O-ANTIGEN TRANSPORTER-RELATED"/>
    <property type="match status" value="1"/>
</dbReference>
<protein>
    <recommendedName>
        <fullName evidence="8">Oligosaccharide flippase family protein</fullName>
    </recommendedName>
</protein>
<keyword evidence="5 6" id="KW-0472">Membrane</keyword>
<feature type="transmembrane region" description="Helical" evidence="6">
    <location>
        <begin position="265"/>
        <end position="285"/>
    </location>
</feature>
<organism evidence="7">
    <name type="scientific">Paenibacillus sp. SYP-B3998</name>
    <dbReference type="NCBI Taxonomy" id="2678564"/>
    <lineage>
        <taxon>Bacteria</taxon>
        <taxon>Bacillati</taxon>
        <taxon>Bacillota</taxon>
        <taxon>Bacilli</taxon>
        <taxon>Bacillales</taxon>
        <taxon>Paenibacillaceae</taxon>
        <taxon>Paenibacillus</taxon>
    </lineage>
</organism>
<evidence type="ECO:0000256" key="1">
    <source>
        <dbReference type="ARBA" id="ARBA00004651"/>
    </source>
</evidence>
<feature type="transmembrane region" description="Helical" evidence="6">
    <location>
        <begin position="182"/>
        <end position="204"/>
    </location>
</feature>
<feature type="transmembrane region" description="Helical" evidence="6">
    <location>
        <begin position="225"/>
        <end position="245"/>
    </location>
</feature>
<name>A0A6G3ZYD8_9BACL</name>
<evidence type="ECO:0000313" key="7">
    <source>
        <dbReference type="EMBL" id="NEW07152.1"/>
    </source>
</evidence>
<keyword evidence="3 6" id="KW-0812">Transmembrane</keyword>
<dbReference type="GO" id="GO:0005886">
    <property type="term" value="C:plasma membrane"/>
    <property type="evidence" value="ECO:0007669"/>
    <property type="project" value="UniProtKB-SubCell"/>
</dbReference>
<feature type="transmembrane region" description="Helical" evidence="6">
    <location>
        <begin position="37"/>
        <end position="58"/>
    </location>
</feature>
<feature type="transmembrane region" description="Helical" evidence="6">
    <location>
        <begin position="156"/>
        <end position="176"/>
    </location>
</feature>
<evidence type="ECO:0000256" key="6">
    <source>
        <dbReference type="SAM" id="Phobius"/>
    </source>
</evidence>
<proteinExistence type="predicted"/>
<feature type="transmembrane region" description="Helical" evidence="6">
    <location>
        <begin position="7"/>
        <end position="25"/>
    </location>
</feature>
<dbReference type="InterPro" id="IPR050833">
    <property type="entry name" value="Poly_Biosynth_Transport"/>
</dbReference>
<feature type="transmembrane region" description="Helical" evidence="6">
    <location>
        <begin position="125"/>
        <end position="144"/>
    </location>
</feature>
<dbReference type="AlphaFoldDB" id="A0A6G3ZYD8"/>
<dbReference type="PANTHER" id="PTHR30250">
    <property type="entry name" value="PST FAMILY PREDICTED COLANIC ACID TRANSPORTER"/>
    <property type="match status" value="1"/>
</dbReference>
<keyword evidence="4 6" id="KW-1133">Transmembrane helix</keyword>
<accession>A0A6G3ZYD8</accession>
<evidence type="ECO:0000256" key="4">
    <source>
        <dbReference type="ARBA" id="ARBA00022989"/>
    </source>
</evidence>
<keyword evidence="2" id="KW-1003">Cell membrane</keyword>
<feature type="transmembrane region" description="Helical" evidence="6">
    <location>
        <begin position="402"/>
        <end position="422"/>
    </location>
</feature>
<comment type="subcellular location">
    <subcellularLocation>
        <location evidence="1">Cell membrane</location>
        <topology evidence="1">Multi-pass membrane protein</topology>
    </subcellularLocation>
</comment>
<evidence type="ECO:0008006" key="8">
    <source>
        <dbReference type="Google" id="ProtNLM"/>
    </source>
</evidence>
<feature type="transmembrane region" description="Helical" evidence="6">
    <location>
        <begin position="340"/>
        <end position="363"/>
    </location>
</feature>
<dbReference type="RefSeq" id="WP_163947533.1">
    <property type="nucleotide sequence ID" value="NZ_JAAIKC010000004.1"/>
</dbReference>
<dbReference type="EMBL" id="JAAIKC010000004">
    <property type="protein sequence ID" value="NEW07152.1"/>
    <property type="molecule type" value="Genomic_DNA"/>
</dbReference>
<evidence type="ECO:0000256" key="5">
    <source>
        <dbReference type="ARBA" id="ARBA00023136"/>
    </source>
</evidence>
<comment type="caution">
    <text evidence="7">The sequence shown here is derived from an EMBL/GenBank/DDBJ whole genome shotgun (WGS) entry which is preliminary data.</text>
</comment>
<feature type="transmembrane region" description="Helical" evidence="6">
    <location>
        <begin position="79"/>
        <end position="105"/>
    </location>
</feature>